<dbReference type="SUPFAM" id="SSF53474">
    <property type="entry name" value="alpha/beta-Hydrolases"/>
    <property type="match status" value="1"/>
</dbReference>
<evidence type="ECO:0000256" key="9">
    <source>
        <dbReference type="ARBA" id="ARBA00034075"/>
    </source>
</evidence>
<dbReference type="Gene3D" id="3.40.50.1820">
    <property type="entry name" value="alpha/beta hydrolase"/>
    <property type="match status" value="1"/>
</dbReference>
<keyword evidence="5 10" id="KW-0732">Signal</keyword>
<protein>
    <recommendedName>
        <fullName evidence="2">feruloyl esterase</fullName>
        <ecNumber evidence="2">3.1.1.73</ecNumber>
    </recommendedName>
</protein>
<comment type="subcellular location">
    <subcellularLocation>
        <location evidence="1">Secreted</location>
    </subcellularLocation>
</comment>
<dbReference type="EC" id="3.1.1.73" evidence="2"/>
<evidence type="ECO:0000256" key="3">
    <source>
        <dbReference type="ARBA" id="ARBA00022525"/>
    </source>
</evidence>
<keyword evidence="4" id="KW-0858">Xylan degradation</keyword>
<dbReference type="GO" id="GO:0045493">
    <property type="term" value="P:xylan catabolic process"/>
    <property type="evidence" value="ECO:0007669"/>
    <property type="project" value="UniProtKB-KW"/>
</dbReference>
<feature type="chain" id="PRO_5032518600" description="feruloyl esterase" evidence="10">
    <location>
        <begin position="21"/>
        <end position="318"/>
    </location>
</feature>
<keyword evidence="6" id="KW-0378">Hydrolase</keyword>
<comment type="catalytic activity">
    <reaction evidence="9">
        <text>feruloyl-polysaccharide + H2O = ferulate + polysaccharide.</text>
        <dbReference type="EC" id="3.1.1.73"/>
    </reaction>
</comment>
<evidence type="ECO:0000256" key="7">
    <source>
        <dbReference type="ARBA" id="ARBA00023277"/>
    </source>
</evidence>
<evidence type="ECO:0000256" key="6">
    <source>
        <dbReference type="ARBA" id="ARBA00022801"/>
    </source>
</evidence>
<evidence type="ECO:0000256" key="8">
    <source>
        <dbReference type="ARBA" id="ARBA00023326"/>
    </source>
</evidence>
<feature type="signal peptide" evidence="10">
    <location>
        <begin position="1"/>
        <end position="20"/>
    </location>
</feature>
<proteinExistence type="predicted"/>
<dbReference type="EMBL" id="MU002211">
    <property type="protein sequence ID" value="KAF2788492.1"/>
    <property type="molecule type" value="Genomic_DNA"/>
</dbReference>
<accession>A0A6A6WWN3</accession>
<dbReference type="InterPro" id="IPR029058">
    <property type="entry name" value="AB_hydrolase_fold"/>
</dbReference>
<evidence type="ECO:0000256" key="4">
    <source>
        <dbReference type="ARBA" id="ARBA00022651"/>
    </source>
</evidence>
<keyword evidence="12" id="KW-1185">Reference proteome</keyword>
<organism evidence="11 12">
    <name type="scientific">Melanomma pulvis-pyrius CBS 109.77</name>
    <dbReference type="NCBI Taxonomy" id="1314802"/>
    <lineage>
        <taxon>Eukaryota</taxon>
        <taxon>Fungi</taxon>
        <taxon>Dikarya</taxon>
        <taxon>Ascomycota</taxon>
        <taxon>Pezizomycotina</taxon>
        <taxon>Dothideomycetes</taxon>
        <taxon>Pleosporomycetidae</taxon>
        <taxon>Pleosporales</taxon>
        <taxon>Melanommataceae</taxon>
        <taxon>Melanomma</taxon>
    </lineage>
</organism>
<keyword evidence="7" id="KW-0119">Carbohydrate metabolism</keyword>
<dbReference type="PANTHER" id="PTHR38050">
    <property type="match status" value="1"/>
</dbReference>
<dbReference type="Proteomes" id="UP000799757">
    <property type="component" value="Unassembled WGS sequence"/>
</dbReference>
<dbReference type="PANTHER" id="PTHR38050:SF2">
    <property type="entry name" value="FERULOYL ESTERASE C-RELATED"/>
    <property type="match status" value="1"/>
</dbReference>
<dbReference type="InterPro" id="IPR043595">
    <property type="entry name" value="FaeB/C/D"/>
</dbReference>
<keyword evidence="3" id="KW-0964">Secreted</keyword>
<name>A0A6A6WWN3_9PLEO</name>
<dbReference type="OrthoDB" id="424610at2759"/>
<dbReference type="AlphaFoldDB" id="A0A6A6WWN3"/>
<evidence type="ECO:0000256" key="2">
    <source>
        <dbReference type="ARBA" id="ARBA00013091"/>
    </source>
</evidence>
<sequence length="318" mass="35075">MRTPTFLVSTLLSLATLTLQQSDGCQKSIPGDIELGKSKNLTITSKSGHTPRKYRIHVPKSYDKAVPVPLILSFHGRGKDMKFQEKLSQFSNASYGFEGIAVYPEGVSSEGTKQWQGDPDSPPSINDVTFTVELLDEILSTYCIDPTQIYAAGKSNGGGFTGLLACDPTATKRIAAFAPVSGAFYLDADTSELPPCKPTSTRSIIPILEFHGLKDDTILYEGGLNTRKNANSTNIPKWVDAWATRNGFDANANITTSLCSKAKRVTRYSWDDTVVHYKVSNLYHDWPSTFPNGDTQLTTCEEAEATRVILDWFKKWKL</sequence>
<evidence type="ECO:0000313" key="11">
    <source>
        <dbReference type="EMBL" id="KAF2788492.1"/>
    </source>
</evidence>
<evidence type="ECO:0000313" key="12">
    <source>
        <dbReference type="Proteomes" id="UP000799757"/>
    </source>
</evidence>
<evidence type="ECO:0000256" key="10">
    <source>
        <dbReference type="SAM" id="SignalP"/>
    </source>
</evidence>
<evidence type="ECO:0000256" key="1">
    <source>
        <dbReference type="ARBA" id="ARBA00004613"/>
    </source>
</evidence>
<dbReference type="GO" id="GO:0030600">
    <property type="term" value="F:feruloyl esterase activity"/>
    <property type="evidence" value="ECO:0007669"/>
    <property type="project" value="UniProtKB-EC"/>
</dbReference>
<gene>
    <name evidence="11" type="ORF">K505DRAFT_255407</name>
</gene>
<keyword evidence="8" id="KW-0624">Polysaccharide degradation</keyword>
<evidence type="ECO:0000256" key="5">
    <source>
        <dbReference type="ARBA" id="ARBA00022729"/>
    </source>
</evidence>
<dbReference type="GO" id="GO:0005576">
    <property type="term" value="C:extracellular region"/>
    <property type="evidence" value="ECO:0007669"/>
    <property type="project" value="UniProtKB-SubCell"/>
</dbReference>
<reference evidence="11" key="1">
    <citation type="journal article" date="2020" name="Stud. Mycol.">
        <title>101 Dothideomycetes genomes: a test case for predicting lifestyles and emergence of pathogens.</title>
        <authorList>
            <person name="Haridas S."/>
            <person name="Albert R."/>
            <person name="Binder M."/>
            <person name="Bloem J."/>
            <person name="Labutti K."/>
            <person name="Salamov A."/>
            <person name="Andreopoulos B."/>
            <person name="Baker S."/>
            <person name="Barry K."/>
            <person name="Bills G."/>
            <person name="Bluhm B."/>
            <person name="Cannon C."/>
            <person name="Castanera R."/>
            <person name="Culley D."/>
            <person name="Daum C."/>
            <person name="Ezra D."/>
            <person name="Gonzalez J."/>
            <person name="Henrissat B."/>
            <person name="Kuo A."/>
            <person name="Liang C."/>
            <person name="Lipzen A."/>
            <person name="Lutzoni F."/>
            <person name="Magnuson J."/>
            <person name="Mondo S."/>
            <person name="Nolan M."/>
            <person name="Ohm R."/>
            <person name="Pangilinan J."/>
            <person name="Park H.-J."/>
            <person name="Ramirez L."/>
            <person name="Alfaro M."/>
            <person name="Sun H."/>
            <person name="Tritt A."/>
            <person name="Yoshinaga Y."/>
            <person name="Zwiers L.-H."/>
            <person name="Turgeon B."/>
            <person name="Goodwin S."/>
            <person name="Spatafora J."/>
            <person name="Crous P."/>
            <person name="Grigoriev I."/>
        </authorList>
    </citation>
    <scope>NUCLEOTIDE SEQUENCE</scope>
    <source>
        <strain evidence="11">CBS 109.77</strain>
    </source>
</reference>